<dbReference type="AlphaFoldDB" id="A0A951QB63"/>
<sequence length="409" mass="44873">MSTDSFYAALPTLEHFLDITNSQSFVSVPDDWYILISDIAGSTQAIAQGQYKVVNLLGASSIIAVLNAIDRQEVPFIFGGDGASILVPPSVLEPARQALLATRQCARDSFGMELRVGVVPVATIRAAGYALQVAKSRVTLHYSQASFAGGGLTYATHLVKAGTDPNPYRLDVNRSTSAADFSGLECRWQDIPSRQGSILSLIVSTRGSRSKSSDVIYAEVIKKIQEVCGGENGCHPVQNAPLNLSFNPKKLWAETNLRSSSPALGHRLIYLAKIFLENCLGYSLMWLKVRLGGVDWGNYKQEVAAATDYQKFDDLLRMVISSSSAQIVCLTDYLEKRFKESDLVYGMHISDRALMTCMVFSRDGHHTHFVDGADGGYALAAEAFKQRMRHKAVNWRTYINLAKLKKASS</sequence>
<evidence type="ECO:0000313" key="2">
    <source>
        <dbReference type="Proteomes" id="UP000757435"/>
    </source>
</evidence>
<protein>
    <submittedName>
        <fullName evidence="1">DUF3095 domain-containing protein</fullName>
    </submittedName>
</protein>
<name>A0A951QB63_9CYAN</name>
<organism evidence="1 2">
    <name type="scientific">Drouetiella hepatica Uher 2000/2452</name>
    <dbReference type="NCBI Taxonomy" id="904376"/>
    <lineage>
        <taxon>Bacteria</taxon>
        <taxon>Bacillati</taxon>
        <taxon>Cyanobacteriota</taxon>
        <taxon>Cyanophyceae</taxon>
        <taxon>Oculatellales</taxon>
        <taxon>Oculatellaceae</taxon>
        <taxon>Drouetiella</taxon>
    </lineage>
</organism>
<evidence type="ECO:0000313" key="1">
    <source>
        <dbReference type="EMBL" id="MBW4659578.1"/>
    </source>
</evidence>
<dbReference type="InterPro" id="IPR021445">
    <property type="entry name" value="DUF3095"/>
</dbReference>
<dbReference type="Proteomes" id="UP000757435">
    <property type="component" value="Unassembled WGS sequence"/>
</dbReference>
<accession>A0A951QB63</accession>
<dbReference type="Pfam" id="PF11294">
    <property type="entry name" value="DUF3095"/>
    <property type="match status" value="1"/>
</dbReference>
<proteinExistence type="predicted"/>
<reference evidence="1" key="1">
    <citation type="submission" date="2021-05" db="EMBL/GenBank/DDBJ databases">
        <authorList>
            <person name="Pietrasiak N."/>
            <person name="Ward R."/>
            <person name="Stajich J.E."/>
            <person name="Kurbessoian T."/>
        </authorList>
    </citation>
    <scope>NUCLEOTIDE SEQUENCE</scope>
    <source>
        <strain evidence="1">UHER 2000/2452</strain>
    </source>
</reference>
<comment type="caution">
    <text evidence="1">The sequence shown here is derived from an EMBL/GenBank/DDBJ whole genome shotgun (WGS) entry which is preliminary data.</text>
</comment>
<gene>
    <name evidence="1" type="ORF">KME15_12960</name>
</gene>
<reference evidence="1" key="2">
    <citation type="journal article" date="2022" name="Microbiol. Resour. Announc.">
        <title>Metagenome Sequencing to Explore Phylogenomics of Terrestrial Cyanobacteria.</title>
        <authorList>
            <person name="Ward R.D."/>
            <person name="Stajich J.E."/>
            <person name="Johansen J.R."/>
            <person name="Huntemann M."/>
            <person name="Clum A."/>
            <person name="Foster B."/>
            <person name="Foster B."/>
            <person name="Roux S."/>
            <person name="Palaniappan K."/>
            <person name="Varghese N."/>
            <person name="Mukherjee S."/>
            <person name="Reddy T.B.K."/>
            <person name="Daum C."/>
            <person name="Copeland A."/>
            <person name="Chen I.A."/>
            <person name="Ivanova N.N."/>
            <person name="Kyrpides N.C."/>
            <person name="Shapiro N."/>
            <person name="Eloe-Fadrosh E.A."/>
            <person name="Pietrasiak N."/>
        </authorList>
    </citation>
    <scope>NUCLEOTIDE SEQUENCE</scope>
    <source>
        <strain evidence="1">UHER 2000/2452</strain>
    </source>
</reference>
<dbReference type="EMBL" id="JAHHHD010000013">
    <property type="protein sequence ID" value="MBW4659578.1"/>
    <property type="molecule type" value="Genomic_DNA"/>
</dbReference>